<keyword evidence="5 8" id="KW-0560">Oxidoreductase</keyword>
<evidence type="ECO:0000256" key="6">
    <source>
        <dbReference type="ARBA" id="ARBA00023244"/>
    </source>
</evidence>
<comment type="miscellaneous">
    <text evidence="8">During catalysis, the active site Cys acts as a nucleophile attacking the alpha-carbonyl group of tRNA-bound glutamate with the formation of a thioester intermediate between enzyme and glutamate, and the concomitant release of tRNA(Glu). The thioester intermediate is finally reduced by direct hydride transfer from NADPH, to form the product GSA.</text>
</comment>
<evidence type="ECO:0000256" key="2">
    <source>
        <dbReference type="ARBA" id="ARBA00005916"/>
    </source>
</evidence>
<comment type="similarity">
    <text evidence="2 8 13">Belongs to the glutamyl-tRNA reductase family.</text>
</comment>
<dbReference type="InterPro" id="IPR036453">
    <property type="entry name" value="GluRdtase_dimer_dom_sf"/>
</dbReference>
<dbReference type="SUPFAM" id="SSF69075">
    <property type="entry name" value="Glutamyl tRNA-reductase dimerization domain"/>
    <property type="match status" value="1"/>
</dbReference>
<comment type="function">
    <text evidence="8">Catalyzes the NADPH-dependent reduction of glutamyl-tRNA(Glu) to glutamate 1-semialdehyde (GSA).</text>
</comment>
<comment type="caution">
    <text evidence="18">The sequence shown here is derived from an EMBL/GenBank/DDBJ whole genome shotgun (WGS) entry which is preliminary data.</text>
</comment>
<feature type="region of interest" description="Disordered" evidence="14">
    <location>
        <begin position="408"/>
        <end position="447"/>
    </location>
</feature>
<evidence type="ECO:0000256" key="12">
    <source>
        <dbReference type="PIRSR" id="PIRSR000445-4"/>
    </source>
</evidence>
<dbReference type="Pfam" id="PF01488">
    <property type="entry name" value="Shikimate_DH"/>
    <property type="match status" value="1"/>
</dbReference>
<dbReference type="SUPFAM" id="SSF69742">
    <property type="entry name" value="Glutamyl tRNA-reductase catalytic, N-terminal domain"/>
    <property type="match status" value="1"/>
</dbReference>
<feature type="binding site" evidence="8 10">
    <location>
        <position position="115"/>
    </location>
    <ligand>
        <name>substrate</name>
    </ligand>
</feature>
<keyword evidence="4 8" id="KW-0521">NADP</keyword>
<keyword evidence="19" id="KW-1185">Reference proteome</keyword>
<evidence type="ECO:0000313" key="18">
    <source>
        <dbReference type="EMBL" id="MFC6893024.1"/>
    </source>
</evidence>
<evidence type="ECO:0000256" key="10">
    <source>
        <dbReference type="PIRSR" id="PIRSR000445-2"/>
    </source>
</evidence>
<dbReference type="PANTHER" id="PTHR43013:SF1">
    <property type="entry name" value="GLUTAMYL-TRNA REDUCTASE"/>
    <property type="match status" value="1"/>
</dbReference>
<dbReference type="SUPFAM" id="SSF51735">
    <property type="entry name" value="NAD(P)-binding Rossmann-fold domains"/>
    <property type="match status" value="1"/>
</dbReference>
<dbReference type="CDD" id="cd05213">
    <property type="entry name" value="NAD_bind_Glutamyl_tRNA_reduct"/>
    <property type="match status" value="1"/>
</dbReference>
<dbReference type="FunFam" id="3.30.460.30:FF:000001">
    <property type="entry name" value="Glutamyl-tRNA reductase"/>
    <property type="match status" value="1"/>
</dbReference>
<dbReference type="InterPro" id="IPR036343">
    <property type="entry name" value="GluRdtase_N_sf"/>
</dbReference>
<dbReference type="GO" id="GO:0006782">
    <property type="term" value="P:protoporphyrinogen IX biosynthetic process"/>
    <property type="evidence" value="ECO:0007669"/>
    <property type="project" value="UniProtKB-UniRule"/>
</dbReference>
<dbReference type="InterPro" id="IPR000343">
    <property type="entry name" value="4pyrrol_synth_GluRdtase"/>
</dbReference>
<dbReference type="PANTHER" id="PTHR43013">
    <property type="entry name" value="GLUTAMYL-TRNA REDUCTASE"/>
    <property type="match status" value="1"/>
</dbReference>
<evidence type="ECO:0000256" key="4">
    <source>
        <dbReference type="ARBA" id="ARBA00022857"/>
    </source>
</evidence>
<dbReference type="InterPro" id="IPR015896">
    <property type="entry name" value="4pyrrol_synth_GluRdtase_dimer"/>
</dbReference>
<dbReference type="InterPro" id="IPR036291">
    <property type="entry name" value="NAD(P)-bd_dom_sf"/>
</dbReference>
<dbReference type="Pfam" id="PF00745">
    <property type="entry name" value="GlutR_dimer"/>
    <property type="match status" value="1"/>
</dbReference>
<feature type="binding site" evidence="8 10">
    <location>
        <begin position="109"/>
        <end position="111"/>
    </location>
    <ligand>
        <name>substrate</name>
    </ligand>
</feature>
<dbReference type="PIRSF" id="PIRSF000445">
    <property type="entry name" value="4pyrrol_synth_GluRdtase"/>
    <property type="match status" value="1"/>
</dbReference>
<dbReference type="InterPro" id="IPR015895">
    <property type="entry name" value="4pyrrol_synth_GluRdtase_N"/>
</dbReference>
<comment type="pathway">
    <text evidence="1 8 13">Porphyrin-containing compound metabolism; protoporphyrin-IX biosynthesis; 5-aminolevulinate from L-glutamyl-tRNA(Glu): step 1/2.</text>
</comment>
<comment type="catalytic activity">
    <reaction evidence="7 8 13">
        <text>(S)-4-amino-5-oxopentanoate + tRNA(Glu) + NADP(+) = L-glutamyl-tRNA(Glu) + NADPH + H(+)</text>
        <dbReference type="Rhea" id="RHEA:12344"/>
        <dbReference type="Rhea" id="RHEA-COMP:9663"/>
        <dbReference type="Rhea" id="RHEA-COMP:9680"/>
        <dbReference type="ChEBI" id="CHEBI:15378"/>
        <dbReference type="ChEBI" id="CHEBI:57501"/>
        <dbReference type="ChEBI" id="CHEBI:57783"/>
        <dbReference type="ChEBI" id="CHEBI:58349"/>
        <dbReference type="ChEBI" id="CHEBI:78442"/>
        <dbReference type="ChEBI" id="CHEBI:78520"/>
        <dbReference type="EC" id="1.2.1.70"/>
    </reaction>
</comment>
<feature type="active site" description="Nucleophile" evidence="8 9">
    <location>
        <position position="52"/>
    </location>
</feature>
<evidence type="ECO:0000256" key="13">
    <source>
        <dbReference type="RuleBase" id="RU000584"/>
    </source>
</evidence>
<dbReference type="EC" id="1.2.1.70" evidence="3 8"/>
<evidence type="ECO:0000256" key="5">
    <source>
        <dbReference type="ARBA" id="ARBA00023002"/>
    </source>
</evidence>
<evidence type="ECO:0000256" key="11">
    <source>
        <dbReference type="PIRSR" id="PIRSR000445-3"/>
    </source>
</evidence>
<evidence type="ECO:0000256" key="9">
    <source>
        <dbReference type="PIRSR" id="PIRSR000445-1"/>
    </source>
</evidence>
<feature type="domain" description="Tetrapyrrole biosynthesis glutamyl-tRNA reductase dimerisation" evidence="15">
    <location>
        <begin position="310"/>
        <end position="410"/>
    </location>
</feature>
<feature type="binding site" evidence="8 10">
    <location>
        <begin position="51"/>
        <end position="54"/>
    </location>
    <ligand>
        <name>substrate</name>
    </ligand>
</feature>
<evidence type="ECO:0000256" key="7">
    <source>
        <dbReference type="ARBA" id="ARBA00047464"/>
    </source>
</evidence>
<evidence type="ECO:0000313" key="19">
    <source>
        <dbReference type="Proteomes" id="UP001596296"/>
    </source>
</evidence>
<proteinExistence type="inferred from homology"/>
<protein>
    <recommendedName>
        <fullName evidence="3 8">Glutamyl-tRNA reductase</fullName>
        <shortName evidence="8">GluTR</shortName>
        <ecNumber evidence="3 8">1.2.1.70</ecNumber>
    </recommendedName>
</protein>
<evidence type="ECO:0000259" key="15">
    <source>
        <dbReference type="Pfam" id="PF00745"/>
    </source>
</evidence>
<evidence type="ECO:0000256" key="1">
    <source>
        <dbReference type="ARBA" id="ARBA00005059"/>
    </source>
</evidence>
<dbReference type="EMBL" id="JBHSXL010000009">
    <property type="protein sequence ID" value="MFC6893024.1"/>
    <property type="molecule type" value="Genomic_DNA"/>
</dbReference>
<evidence type="ECO:0000256" key="8">
    <source>
        <dbReference type="HAMAP-Rule" id="MF_00087"/>
    </source>
</evidence>
<evidence type="ECO:0000259" key="17">
    <source>
        <dbReference type="Pfam" id="PF05201"/>
    </source>
</evidence>
<evidence type="ECO:0000259" key="16">
    <source>
        <dbReference type="Pfam" id="PF01488"/>
    </source>
</evidence>
<sequence>MTETGVITGVSVAHTHASIDEIDAAGEESERGIVSDLLARTNVEEAFAIHTCNRAEAYVVTNHAADGREALSSFAPTVREGAVRHLEHEAAIRHLMRVAAGLESIVLGEDQIIGQVRDAFESARAAGGIGPVLEDAVTKAIHVGERARTETAINEGVVSLGSAAVDLASEEVDLEGSTALVIGAGEMSTLAARALEETGVSRIRVANRTVSRAREIVSDLEVEAEARPIDALEETLGTADLVVTATGSPDPVLDSEMLSGTGELVCVDIARPRDVDPSAGELAGVELYDIDALESVTERTRERRRAEAREVETMIDEEFDRLMESFKRKRADDAIAAMYESADRVKARELDRAVSKLEAQGGLTDEQRETLEALADSLVGQLLAAPTKSLREAAGEDDWTTIHTALELFDPEFDAPPSTPEDATRSPRVPEGSDSSSEDAVPEKPSE</sequence>
<dbReference type="InterPro" id="IPR018214">
    <property type="entry name" value="GluRdtase_CS"/>
</dbReference>
<dbReference type="GO" id="GO:0008883">
    <property type="term" value="F:glutamyl-tRNA reductase activity"/>
    <property type="evidence" value="ECO:0007669"/>
    <property type="project" value="UniProtKB-UniRule"/>
</dbReference>
<evidence type="ECO:0000256" key="14">
    <source>
        <dbReference type="SAM" id="MobiDB-lite"/>
    </source>
</evidence>
<dbReference type="Pfam" id="PF05201">
    <property type="entry name" value="GlutR_N"/>
    <property type="match status" value="1"/>
</dbReference>
<dbReference type="Gene3D" id="3.30.460.30">
    <property type="entry name" value="Glutamyl-tRNA reductase, N-terminal domain"/>
    <property type="match status" value="1"/>
</dbReference>
<comment type="subunit">
    <text evidence="8">Homodimer.</text>
</comment>
<dbReference type="NCBIfam" id="TIGR01035">
    <property type="entry name" value="hemA"/>
    <property type="match status" value="1"/>
</dbReference>
<accession>A0ABD5UU59</accession>
<dbReference type="InterPro" id="IPR006151">
    <property type="entry name" value="Shikm_DH/Glu-tRNA_Rdtase"/>
</dbReference>
<organism evidence="18 19">
    <name type="scientific">Halopenitus salinus</name>
    <dbReference type="NCBI Taxonomy" id="1198295"/>
    <lineage>
        <taxon>Archaea</taxon>
        <taxon>Methanobacteriati</taxon>
        <taxon>Methanobacteriota</taxon>
        <taxon>Stenosarchaea group</taxon>
        <taxon>Halobacteria</taxon>
        <taxon>Halobacteriales</taxon>
        <taxon>Haloferacaceae</taxon>
        <taxon>Halopenitus</taxon>
    </lineage>
</organism>
<reference evidence="18 19" key="1">
    <citation type="journal article" date="2019" name="Int. J. Syst. Evol. Microbiol.">
        <title>The Global Catalogue of Microorganisms (GCM) 10K type strain sequencing project: providing services to taxonomists for standard genome sequencing and annotation.</title>
        <authorList>
            <consortium name="The Broad Institute Genomics Platform"/>
            <consortium name="The Broad Institute Genome Sequencing Center for Infectious Disease"/>
            <person name="Wu L."/>
            <person name="Ma J."/>
        </authorList>
    </citation>
    <scope>NUCLEOTIDE SEQUENCE [LARGE SCALE GENOMIC DNA]</scope>
    <source>
        <strain evidence="18 19">SKJ47</strain>
    </source>
</reference>
<feature type="domain" description="Glutamyl-tRNA reductase N-terminal" evidence="17">
    <location>
        <begin position="10"/>
        <end position="151"/>
    </location>
</feature>
<keyword evidence="6 8" id="KW-0627">Porphyrin biosynthesis</keyword>
<dbReference type="Gene3D" id="3.40.50.720">
    <property type="entry name" value="NAD(P)-binding Rossmann-like Domain"/>
    <property type="match status" value="1"/>
</dbReference>
<dbReference type="RefSeq" id="WP_379744171.1">
    <property type="nucleotide sequence ID" value="NZ_JBHSVN010000001.1"/>
</dbReference>
<name>A0ABD5UU59_9EURY</name>
<feature type="binding site" evidence="8 10">
    <location>
        <position position="104"/>
    </location>
    <ligand>
        <name>substrate</name>
    </ligand>
</feature>
<feature type="domain" description="Quinate/shikimate 5-dehydrogenase/glutamyl-tRNA reductase" evidence="16">
    <location>
        <begin position="167"/>
        <end position="296"/>
    </location>
</feature>
<feature type="site" description="Important for activity" evidence="8 12">
    <location>
        <position position="94"/>
    </location>
</feature>
<evidence type="ECO:0000256" key="3">
    <source>
        <dbReference type="ARBA" id="ARBA00012970"/>
    </source>
</evidence>
<dbReference type="Proteomes" id="UP001596296">
    <property type="component" value="Unassembled WGS sequence"/>
</dbReference>
<dbReference type="AlphaFoldDB" id="A0ABD5UU59"/>
<gene>
    <name evidence="8 18" type="primary">hemA</name>
    <name evidence="18" type="ORF">ACFQE9_10485</name>
</gene>
<feature type="binding site" evidence="8 11">
    <location>
        <begin position="183"/>
        <end position="188"/>
    </location>
    <ligand>
        <name>NADP(+)</name>
        <dbReference type="ChEBI" id="CHEBI:58349"/>
    </ligand>
</feature>
<dbReference type="PROSITE" id="PS00747">
    <property type="entry name" value="GLUTR"/>
    <property type="match status" value="1"/>
</dbReference>
<dbReference type="HAMAP" id="MF_00087">
    <property type="entry name" value="Glu_tRNA_reductase"/>
    <property type="match status" value="1"/>
</dbReference>
<comment type="domain">
    <text evidence="8">Possesses an unusual extended V-shaped dimeric structure with each monomer consisting of three distinct domains arranged along a curved 'spinal' alpha-helix. The N-terminal catalytic domain specifically recognizes the glutamate moiety of the substrate. The second domain is the NADPH-binding domain, and the third C-terminal domain is responsible for dimerization.</text>
</comment>